<protein>
    <submittedName>
        <fullName evidence="2">Uncharacterized protein</fullName>
    </submittedName>
</protein>
<gene>
    <name evidence="2" type="ORF">BDV34DRAFT_198240</name>
</gene>
<keyword evidence="1" id="KW-1133">Transmembrane helix</keyword>
<keyword evidence="1" id="KW-0812">Transmembrane</keyword>
<dbReference type="Proteomes" id="UP000326532">
    <property type="component" value="Unassembled WGS sequence"/>
</dbReference>
<name>A0A5N6DG76_ASPPA</name>
<reference evidence="2 3" key="1">
    <citation type="submission" date="2019-04" db="EMBL/GenBank/DDBJ databases">
        <title>Fungal friends and foes A comparative genomics study of 23 Aspergillus species from section Flavi.</title>
        <authorList>
            <consortium name="DOE Joint Genome Institute"/>
            <person name="Kjaerbolling I."/>
            <person name="Vesth T.C."/>
            <person name="Frisvad J.C."/>
            <person name="Nybo J.L."/>
            <person name="Theobald S."/>
            <person name="Kildgaard S."/>
            <person name="Petersen T.I."/>
            <person name="Kuo A."/>
            <person name="Sato A."/>
            <person name="Lyhne E.K."/>
            <person name="Kogle M.E."/>
            <person name="Wiebenga A."/>
            <person name="Kun R.S."/>
            <person name="Lubbers R.J."/>
            <person name="Makela M.R."/>
            <person name="Barry K."/>
            <person name="Chovatia M."/>
            <person name="Clum A."/>
            <person name="Daum C."/>
            <person name="Haridas S."/>
            <person name="He G."/>
            <person name="LaButti K."/>
            <person name="Lipzen A."/>
            <person name="Mondo S."/>
            <person name="Pangilinan J."/>
            <person name="Riley R."/>
            <person name="Salamov A."/>
            <person name="Simmons B.A."/>
            <person name="Magnuson J.K."/>
            <person name="Henrissat B."/>
            <person name="Mortensen U.H."/>
            <person name="Larsen T.O."/>
            <person name="De vries R.P."/>
            <person name="Grigoriev I.V."/>
            <person name="Machida M."/>
            <person name="Baker S.E."/>
            <person name="Andersen M.R."/>
        </authorList>
    </citation>
    <scope>NUCLEOTIDE SEQUENCE [LARGE SCALE GENOMIC DNA]</scope>
    <source>
        <strain evidence="2 3">CBS 117618</strain>
    </source>
</reference>
<sequence>MDSQGCSLVNSINNESRSCLEREWRLTEPPVTPIDDMNQPLKQDTVGSVDLRRSFWILVIASLCAIQVLSSWVLTCILSVRPLTTASCTSDGESFGVYGMDEPWALEERSCKPLPPY</sequence>
<dbReference type="EMBL" id="ML734985">
    <property type="protein sequence ID" value="KAB8203937.1"/>
    <property type="molecule type" value="Genomic_DNA"/>
</dbReference>
<feature type="transmembrane region" description="Helical" evidence="1">
    <location>
        <begin position="55"/>
        <end position="80"/>
    </location>
</feature>
<dbReference type="AlphaFoldDB" id="A0A5N6DG76"/>
<dbReference type="VEuPathDB" id="FungiDB:BDV34DRAFT_198240"/>
<evidence type="ECO:0000313" key="2">
    <source>
        <dbReference type="EMBL" id="KAB8203937.1"/>
    </source>
</evidence>
<evidence type="ECO:0000313" key="3">
    <source>
        <dbReference type="Proteomes" id="UP000326532"/>
    </source>
</evidence>
<accession>A0A5N6DG76</accession>
<evidence type="ECO:0000256" key="1">
    <source>
        <dbReference type="SAM" id="Phobius"/>
    </source>
</evidence>
<keyword evidence="1" id="KW-0472">Membrane</keyword>
<organism evidence="2 3">
    <name type="scientific">Aspergillus parasiticus</name>
    <dbReference type="NCBI Taxonomy" id="5067"/>
    <lineage>
        <taxon>Eukaryota</taxon>
        <taxon>Fungi</taxon>
        <taxon>Dikarya</taxon>
        <taxon>Ascomycota</taxon>
        <taxon>Pezizomycotina</taxon>
        <taxon>Eurotiomycetes</taxon>
        <taxon>Eurotiomycetidae</taxon>
        <taxon>Eurotiales</taxon>
        <taxon>Aspergillaceae</taxon>
        <taxon>Aspergillus</taxon>
        <taxon>Aspergillus subgen. Circumdati</taxon>
    </lineage>
</organism>
<keyword evidence="3" id="KW-1185">Reference proteome</keyword>
<proteinExistence type="predicted"/>